<proteinExistence type="predicted"/>
<name>A0AAV3Z5R9_9GAST</name>
<comment type="caution">
    <text evidence="2">The sequence shown here is derived from an EMBL/GenBank/DDBJ whole genome shotgun (WGS) entry which is preliminary data.</text>
</comment>
<evidence type="ECO:0000313" key="2">
    <source>
        <dbReference type="EMBL" id="GFN89935.1"/>
    </source>
</evidence>
<keyword evidence="3" id="KW-1185">Reference proteome</keyword>
<protein>
    <recommendedName>
        <fullName evidence="4">Cyclin-dependent kinase inhibitor domain-containing protein</fullName>
    </recommendedName>
</protein>
<dbReference type="Gene3D" id="4.10.365.10">
    <property type="entry name" value="p27"/>
    <property type="match status" value="1"/>
</dbReference>
<feature type="region of interest" description="Disordered" evidence="1">
    <location>
        <begin position="75"/>
        <end position="95"/>
    </location>
</feature>
<evidence type="ECO:0000313" key="3">
    <source>
        <dbReference type="Proteomes" id="UP000735302"/>
    </source>
</evidence>
<dbReference type="EMBL" id="BLXT01001969">
    <property type="protein sequence ID" value="GFN89935.1"/>
    <property type="molecule type" value="Genomic_DNA"/>
</dbReference>
<accession>A0AAV3Z5R9</accession>
<sequence length="232" mass="25881">MSAVRCLFPINDTDRKIMNQELDAQARKIDEAETKRFIKCWGFNPEKGIEVEGSPFEYTLLDSRSMPAMYSSVYKGRPTRPVSRIRSPARSPTNRCTKRKLQFDMAADLSNDENKNISETGIKPSKQAKITSILHPSAVAVDATAATPSMAQSCPSMPESNRANERLHPVDVSELSRSVSVSTTFVQLSPDTKALEYITPNMRSSQVKMVQREITDYVPIRKASSLKMSSLS</sequence>
<reference evidence="2 3" key="1">
    <citation type="journal article" date="2021" name="Elife">
        <title>Chloroplast acquisition without the gene transfer in kleptoplastic sea slugs, Plakobranchus ocellatus.</title>
        <authorList>
            <person name="Maeda T."/>
            <person name="Takahashi S."/>
            <person name="Yoshida T."/>
            <person name="Shimamura S."/>
            <person name="Takaki Y."/>
            <person name="Nagai Y."/>
            <person name="Toyoda A."/>
            <person name="Suzuki Y."/>
            <person name="Arimoto A."/>
            <person name="Ishii H."/>
            <person name="Satoh N."/>
            <person name="Nishiyama T."/>
            <person name="Hasebe M."/>
            <person name="Maruyama T."/>
            <person name="Minagawa J."/>
            <person name="Obokata J."/>
            <person name="Shigenobu S."/>
        </authorList>
    </citation>
    <scope>NUCLEOTIDE SEQUENCE [LARGE SCALE GENOMIC DNA]</scope>
</reference>
<dbReference type="InterPro" id="IPR044898">
    <property type="entry name" value="CDI_dom_sf"/>
</dbReference>
<dbReference type="AlphaFoldDB" id="A0AAV3Z5R9"/>
<evidence type="ECO:0000256" key="1">
    <source>
        <dbReference type="SAM" id="MobiDB-lite"/>
    </source>
</evidence>
<organism evidence="2 3">
    <name type="scientific">Plakobranchus ocellatus</name>
    <dbReference type="NCBI Taxonomy" id="259542"/>
    <lineage>
        <taxon>Eukaryota</taxon>
        <taxon>Metazoa</taxon>
        <taxon>Spiralia</taxon>
        <taxon>Lophotrochozoa</taxon>
        <taxon>Mollusca</taxon>
        <taxon>Gastropoda</taxon>
        <taxon>Heterobranchia</taxon>
        <taxon>Euthyneura</taxon>
        <taxon>Panpulmonata</taxon>
        <taxon>Sacoglossa</taxon>
        <taxon>Placobranchoidea</taxon>
        <taxon>Plakobranchidae</taxon>
        <taxon>Plakobranchus</taxon>
    </lineage>
</organism>
<dbReference type="Proteomes" id="UP000735302">
    <property type="component" value="Unassembled WGS sequence"/>
</dbReference>
<gene>
    <name evidence="2" type="ORF">PoB_001644100</name>
</gene>
<evidence type="ECO:0008006" key="4">
    <source>
        <dbReference type="Google" id="ProtNLM"/>
    </source>
</evidence>